<organism evidence="2">
    <name type="scientific">uncultured bacterium fosmid pJB42G5</name>
    <dbReference type="NCBI Taxonomy" id="1478064"/>
    <lineage>
        <taxon>Bacteria</taxon>
        <taxon>environmental samples</taxon>
    </lineage>
</organism>
<reference evidence="2" key="1">
    <citation type="submission" date="2013-08" db="EMBL/GenBank/DDBJ databases">
        <title>Comparison of modified E. coli strains.</title>
        <authorList>
            <person name="Juergensen J."/>
            <person name="Bonge A."/>
            <person name="Streit W.R."/>
        </authorList>
    </citation>
    <scope>NUCLEOTIDE SEQUENCE</scope>
</reference>
<feature type="compositionally biased region" description="Polar residues" evidence="1">
    <location>
        <begin position="506"/>
        <end position="525"/>
    </location>
</feature>
<evidence type="ECO:0000256" key="1">
    <source>
        <dbReference type="SAM" id="MobiDB-lite"/>
    </source>
</evidence>
<dbReference type="AlphaFoldDB" id="A0A0H3U7J8"/>
<name>A0A0H3U7J8_9BACT</name>
<dbReference type="PROSITE" id="PS51257">
    <property type="entry name" value="PROKAR_LIPOPROTEIN"/>
    <property type="match status" value="1"/>
</dbReference>
<accession>A0A0H3U7J8</accession>
<feature type="region of interest" description="Disordered" evidence="1">
    <location>
        <begin position="500"/>
        <end position="531"/>
    </location>
</feature>
<protein>
    <recommendedName>
        <fullName evidence="3">Fibrobacter succinogenes major paralogous domain-containing protein</fullName>
    </recommendedName>
</protein>
<evidence type="ECO:0008006" key="3">
    <source>
        <dbReference type="Google" id="ProtNLM"/>
    </source>
</evidence>
<proteinExistence type="predicted"/>
<dbReference type="EMBL" id="KF540236">
    <property type="protein sequence ID" value="AIF26524.1"/>
    <property type="molecule type" value="Genomic_DNA"/>
</dbReference>
<sequence length="611" mass="65273">MRRIEYYVFLVAAVVATAACQKVNTDTKDQVDPEASAMVFTASIEGLESKTTLTGDRKVVWTAGDEISINGIVYVATPQDGDASKATFSKKNASDEDPAAPYNAYYPASLYNSGNASLPETITTNSIESLPMYATGSSTELSFKNICGVIALTVNKSLIDNVNTVTVKSSNCSMSGEFTVDADFNAVLSDAAKAAMNTVECRKGTSTDDAVVFYIPVPAQTYLHLNFYVVNEHDAKKSMTTKLNRQITIERNAVYPLTFVEAGPEIIDEPANCYIVSKAGTYGFPATKGNSNESVGEVASVAVLWESNGTSTAPSVGSLVSNVAYANGTISFQASNVKGNAVIAAKDASGNILWSWHIWLTDTPETHVYKNGTRVIDRSLGAISAEPGDVGDVGAVGLMYQWGRKDPFMGSSSITSVSMAASTLSEWPIVDSGKTVAYATANPTTFIKGDSTNGDWLSSKDDSLWGSTKTIYDPCPAGYRVPDGGDKGLWSMSLGTVGNDVDPDNSDVQNTTYTESSESNGSAWNPSKRGVQLGSGSTKEIGFQESIWYQASGFISNETGYLVNVGNFGRVWSCTTTENDAYNFHFNRANLFPTASNNRANGHSVRCVKIQ</sequence>
<evidence type="ECO:0000313" key="2">
    <source>
        <dbReference type="EMBL" id="AIF26524.1"/>
    </source>
</evidence>